<evidence type="ECO:0000313" key="4">
    <source>
        <dbReference type="Proteomes" id="UP000271889"/>
    </source>
</evidence>
<feature type="chain" id="PRO_5018018629" description="EF-hand domain-containing protein" evidence="1">
    <location>
        <begin position="21"/>
        <end position="105"/>
    </location>
</feature>
<dbReference type="PROSITE" id="PS50222">
    <property type="entry name" value="EF_HAND_2"/>
    <property type="match status" value="1"/>
</dbReference>
<protein>
    <recommendedName>
        <fullName evidence="2">EF-hand domain-containing protein</fullName>
    </recommendedName>
</protein>
<dbReference type="EMBL" id="UYRV01010132">
    <property type="protein sequence ID" value="VDK57179.1"/>
    <property type="molecule type" value="Genomic_DNA"/>
</dbReference>
<dbReference type="OrthoDB" id="2122982at2759"/>
<sequence>MILGMFALLVFLAMLDVAEMAKNTIREEGITPIPLDRINPRTKEFRRMDTDGDERVSFTEFLLADTRYIEKQSTKFHKLDENGEHSAFWRNKLIKSSAQHASTQT</sequence>
<evidence type="ECO:0000313" key="3">
    <source>
        <dbReference type="EMBL" id="VDK57179.1"/>
    </source>
</evidence>
<name>A0A3P6R977_CYLGO</name>
<dbReference type="GO" id="GO:0005509">
    <property type="term" value="F:calcium ion binding"/>
    <property type="evidence" value="ECO:0007669"/>
    <property type="project" value="InterPro"/>
</dbReference>
<evidence type="ECO:0000259" key="2">
    <source>
        <dbReference type="PROSITE" id="PS50222"/>
    </source>
</evidence>
<dbReference type="Proteomes" id="UP000271889">
    <property type="component" value="Unassembled WGS sequence"/>
</dbReference>
<accession>A0A3P6R977</accession>
<feature type="domain" description="EF-hand" evidence="2">
    <location>
        <begin position="45"/>
        <end position="71"/>
    </location>
</feature>
<gene>
    <name evidence="3" type="ORF">CGOC_LOCUS3895</name>
</gene>
<dbReference type="InterPro" id="IPR011992">
    <property type="entry name" value="EF-hand-dom_pair"/>
</dbReference>
<reference evidence="3 4" key="1">
    <citation type="submission" date="2018-11" db="EMBL/GenBank/DDBJ databases">
        <authorList>
            <consortium name="Pathogen Informatics"/>
        </authorList>
    </citation>
    <scope>NUCLEOTIDE SEQUENCE [LARGE SCALE GENOMIC DNA]</scope>
</reference>
<dbReference type="AlphaFoldDB" id="A0A3P6R977"/>
<dbReference type="Gene3D" id="1.10.238.10">
    <property type="entry name" value="EF-hand"/>
    <property type="match status" value="1"/>
</dbReference>
<organism evidence="3 4">
    <name type="scientific">Cylicostephanus goldi</name>
    <name type="common">Nematode worm</name>
    <dbReference type="NCBI Taxonomy" id="71465"/>
    <lineage>
        <taxon>Eukaryota</taxon>
        <taxon>Metazoa</taxon>
        <taxon>Ecdysozoa</taxon>
        <taxon>Nematoda</taxon>
        <taxon>Chromadorea</taxon>
        <taxon>Rhabditida</taxon>
        <taxon>Rhabditina</taxon>
        <taxon>Rhabditomorpha</taxon>
        <taxon>Strongyloidea</taxon>
        <taxon>Strongylidae</taxon>
        <taxon>Cylicostephanus</taxon>
    </lineage>
</organism>
<feature type="signal peptide" evidence="1">
    <location>
        <begin position="1"/>
        <end position="20"/>
    </location>
</feature>
<keyword evidence="1" id="KW-0732">Signal</keyword>
<proteinExistence type="predicted"/>
<dbReference type="SUPFAM" id="SSF47473">
    <property type="entry name" value="EF-hand"/>
    <property type="match status" value="1"/>
</dbReference>
<keyword evidence="4" id="KW-1185">Reference proteome</keyword>
<dbReference type="InterPro" id="IPR002048">
    <property type="entry name" value="EF_hand_dom"/>
</dbReference>
<evidence type="ECO:0000256" key="1">
    <source>
        <dbReference type="SAM" id="SignalP"/>
    </source>
</evidence>